<keyword evidence="2" id="KW-1185">Reference proteome</keyword>
<dbReference type="HOGENOM" id="CLU_086084_0_0_1"/>
<name>A8N976_COPC7</name>
<dbReference type="OrthoDB" id="3244737at2759"/>
<evidence type="ECO:0000313" key="1">
    <source>
        <dbReference type="EMBL" id="EAU90567.2"/>
    </source>
</evidence>
<protein>
    <submittedName>
        <fullName evidence="1">Uncharacterized protein</fullName>
    </submittedName>
</protein>
<dbReference type="eggNOG" id="ENOG502SUQ5">
    <property type="taxonomic scope" value="Eukaryota"/>
</dbReference>
<dbReference type="GeneID" id="6007876"/>
<dbReference type="InParanoid" id="A8N976"/>
<reference evidence="1 2" key="1">
    <citation type="journal article" date="2010" name="Proc. Natl. Acad. Sci. U.S.A.">
        <title>Insights into evolution of multicellular fungi from the assembled chromosomes of the mushroom Coprinopsis cinerea (Coprinus cinereus).</title>
        <authorList>
            <person name="Stajich J.E."/>
            <person name="Wilke S.K."/>
            <person name="Ahren D."/>
            <person name="Au C.H."/>
            <person name="Birren B.W."/>
            <person name="Borodovsky M."/>
            <person name="Burns C."/>
            <person name="Canback B."/>
            <person name="Casselton L.A."/>
            <person name="Cheng C.K."/>
            <person name="Deng J."/>
            <person name="Dietrich F.S."/>
            <person name="Fargo D.C."/>
            <person name="Farman M.L."/>
            <person name="Gathman A.C."/>
            <person name="Goldberg J."/>
            <person name="Guigo R."/>
            <person name="Hoegger P.J."/>
            <person name="Hooker J.B."/>
            <person name="Huggins A."/>
            <person name="James T.Y."/>
            <person name="Kamada T."/>
            <person name="Kilaru S."/>
            <person name="Kodira C."/>
            <person name="Kues U."/>
            <person name="Kupfer D."/>
            <person name="Kwan H.S."/>
            <person name="Lomsadze A."/>
            <person name="Li W."/>
            <person name="Lilly W.W."/>
            <person name="Ma L.J."/>
            <person name="Mackey A.J."/>
            <person name="Manning G."/>
            <person name="Martin F."/>
            <person name="Muraguchi H."/>
            <person name="Natvig D.O."/>
            <person name="Palmerini H."/>
            <person name="Ramesh M.A."/>
            <person name="Rehmeyer C.J."/>
            <person name="Roe B.A."/>
            <person name="Shenoy N."/>
            <person name="Stanke M."/>
            <person name="Ter-Hovhannisyan V."/>
            <person name="Tunlid A."/>
            <person name="Velagapudi R."/>
            <person name="Vision T.J."/>
            <person name="Zeng Q."/>
            <person name="Zolan M.E."/>
            <person name="Pukkila P.J."/>
        </authorList>
    </citation>
    <scope>NUCLEOTIDE SEQUENCE [LARGE SCALE GENOMIC DNA]</scope>
    <source>
        <strain evidence="2">Okayama-7 / 130 / ATCC MYA-4618 / FGSC 9003</strain>
    </source>
</reference>
<sequence length="274" mass="30856">MSRNKVYAQLVKETDSPELEPQTEEARWVTVSERSLPLSEDDLRRFAEPGRFMLSTAGVLALSREIDKILDGMIKILQGPEVEGDLQPGALQNLPREIEQIRSRIESGRKVVQQQIQTVTDLVETVKKEGENLVENLELALQTLPPLLDRARTALNELSATTIETSLIKLSLLRTETESKLYGHSGSSTSGRTSMAKAVAAAYVRMRTQERELIKEDKSLGDQLKEYQDLIQLVDGGRQGGFQQVVDDWVRVKRESEECRRDLRRLGWAGDIPS</sequence>
<dbReference type="AlphaFoldDB" id="A8N976"/>
<accession>A8N976</accession>
<dbReference type="OMA" id="SHHRIET"/>
<dbReference type="VEuPathDB" id="FungiDB:CC1G_00951"/>
<gene>
    <name evidence="1" type="ORF">CC1G_00951</name>
</gene>
<evidence type="ECO:0000313" key="2">
    <source>
        <dbReference type="Proteomes" id="UP000001861"/>
    </source>
</evidence>
<dbReference type="EMBL" id="AACS02000007">
    <property type="protein sequence ID" value="EAU90567.2"/>
    <property type="molecule type" value="Genomic_DNA"/>
</dbReference>
<dbReference type="Proteomes" id="UP000001861">
    <property type="component" value="Unassembled WGS sequence"/>
</dbReference>
<comment type="caution">
    <text evidence="1">The sequence shown here is derived from an EMBL/GenBank/DDBJ whole genome shotgun (WGS) entry which is preliminary data.</text>
</comment>
<dbReference type="KEGG" id="cci:CC1G_00951"/>
<proteinExistence type="predicted"/>
<dbReference type="RefSeq" id="XP_001831404.2">
    <property type="nucleotide sequence ID" value="XM_001831352.2"/>
</dbReference>
<organism evidence="1 2">
    <name type="scientific">Coprinopsis cinerea (strain Okayama-7 / 130 / ATCC MYA-4618 / FGSC 9003)</name>
    <name type="common">Inky cap fungus</name>
    <name type="synonym">Hormographiella aspergillata</name>
    <dbReference type="NCBI Taxonomy" id="240176"/>
    <lineage>
        <taxon>Eukaryota</taxon>
        <taxon>Fungi</taxon>
        <taxon>Dikarya</taxon>
        <taxon>Basidiomycota</taxon>
        <taxon>Agaricomycotina</taxon>
        <taxon>Agaricomycetes</taxon>
        <taxon>Agaricomycetidae</taxon>
        <taxon>Agaricales</taxon>
        <taxon>Agaricineae</taxon>
        <taxon>Psathyrellaceae</taxon>
        <taxon>Coprinopsis</taxon>
    </lineage>
</organism>